<evidence type="ECO:0000313" key="1">
    <source>
        <dbReference type="EMBL" id="ATU84009.1"/>
    </source>
</evidence>
<sequence length="69" mass="7762">MLIPPPPLEDCCCCCCCGLKVCLEQQKALSYAQFKNTLRLWLLYLPPPCTTLPKSKGAIFKTLDLKDSR</sequence>
<accession>A0A2D3I6K3</accession>
<name>A0A2D3I6K3_9VIRU</name>
<dbReference type="EMBL" id="MF768985">
    <property type="protein sequence ID" value="ATU84009.1"/>
    <property type="molecule type" value="Genomic_DNA"/>
</dbReference>
<reference evidence="1" key="1">
    <citation type="journal article" date="2018" name="Aquaculture">
        <title>Complete genome sequence of a white spot syndrome virus associated with a disease incursion in Australia.</title>
        <authorList>
            <person name="Oakey J."/>
            <person name="Smith C.S."/>
        </authorList>
    </citation>
    <scope>NUCLEOTIDE SEQUENCE [LARGE SCALE GENOMIC DNA]</scope>
    <source>
        <strain evidence="1">WSSV-AU</strain>
    </source>
</reference>
<organism evidence="1">
    <name type="scientific">White spot syndrome virus</name>
    <dbReference type="NCBI Taxonomy" id="342409"/>
    <lineage>
        <taxon>Viruses</taxon>
        <taxon>Viruses incertae sedis</taxon>
        <taxon>Naldaviricetes</taxon>
        <taxon>Nimaviridae</taxon>
        <taxon>Whispovirus</taxon>
    </lineage>
</organism>
<protein>
    <submittedName>
        <fullName evidence="1">ORF51</fullName>
    </submittedName>
</protein>
<proteinExistence type="predicted"/>
<dbReference type="Proteomes" id="UP000267516">
    <property type="component" value="Segment"/>
</dbReference>